<dbReference type="EMBL" id="NGKA01000001">
    <property type="protein sequence ID" value="RSU15593.1"/>
    <property type="molecule type" value="Genomic_DNA"/>
</dbReference>
<comment type="caution">
    <text evidence="2">The sequence shown here is derived from an EMBL/GenBank/DDBJ whole genome shotgun (WGS) entry which is preliminary data.</text>
</comment>
<feature type="transmembrane region" description="Helical" evidence="1">
    <location>
        <begin position="14"/>
        <end position="35"/>
    </location>
</feature>
<keyword evidence="3" id="KW-1185">Reference proteome</keyword>
<feature type="transmembrane region" description="Helical" evidence="1">
    <location>
        <begin position="143"/>
        <end position="161"/>
    </location>
</feature>
<dbReference type="InterPro" id="IPR052734">
    <property type="entry name" value="Nod_factor_acetyltransferase"/>
</dbReference>
<evidence type="ECO:0000313" key="3">
    <source>
        <dbReference type="Proteomes" id="UP000287605"/>
    </source>
</evidence>
<keyword evidence="1" id="KW-0812">Transmembrane</keyword>
<proteinExistence type="predicted"/>
<feature type="transmembrane region" description="Helical" evidence="1">
    <location>
        <begin position="115"/>
        <end position="136"/>
    </location>
</feature>
<dbReference type="OrthoDB" id="6623990at2"/>
<dbReference type="PANTHER" id="PTHR37312:SF1">
    <property type="entry name" value="MEMBRANE-BOUND ACYLTRANSFERASE YKRP-RELATED"/>
    <property type="match status" value="1"/>
</dbReference>
<dbReference type="PANTHER" id="PTHR37312">
    <property type="entry name" value="MEMBRANE-BOUND ACYLTRANSFERASE YKRP-RELATED"/>
    <property type="match status" value="1"/>
</dbReference>
<dbReference type="Proteomes" id="UP000287605">
    <property type="component" value="Unassembled WGS sequence"/>
</dbReference>
<dbReference type="AlphaFoldDB" id="A0A430B5J4"/>
<dbReference type="RefSeq" id="WP_126806158.1">
    <property type="nucleotide sequence ID" value="NZ_NGKA01000001.1"/>
</dbReference>
<evidence type="ECO:0008006" key="4">
    <source>
        <dbReference type="Google" id="ProtNLM"/>
    </source>
</evidence>
<feature type="transmembrane region" description="Helical" evidence="1">
    <location>
        <begin position="41"/>
        <end position="59"/>
    </location>
</feature>
<gene>
    <name evidence="2" type="ORF">CBF29_00525</name>
</gene>
<feature type="transmembrane region" description="Helical" evidence="1">
    <location>
        <begin position="71"/>
        <end position="90"/>
    </location>
</feature>
<keyword evidence="1" id="KW-1133">Transmembrane helix</keyword>
<accession>A0A430B5J4</accession>
<protein>
    <recommendedName>
        <fullName evidence="4">Acyltransferase 3 domain-containing protein</fullName>
    </recommendedName>
</protein>
<name>A0A430B5J4_9ENTE</name>
<feature type="transmembrane region" description="Helical" evidence="1">
    <location>
        <begin position="173"/>
        <end position="194"/>
    </location>
</feature>
<organism evidence="2 3">
    <name type="scientific">Vagococcus elongatus</name>
    <dbReference type="NCBI Taxonomy" id="180344"/>
    <lineage>
        <taxon>Bacteria</taxon>
        <taxon>Bacillati</taxon>
        <taxon>Bacillota</taxon>
        <taxon>Bacilli</taxon>
        <taxon>Lactobacillales</taxon>
        <taxon>Enterococcaceae</taxon>
        <taxon>Vagococcus</taxon>
    </lineage>
</organism>
<sequence length="232" mass="26820">MAFWQVGLFIFHRLPPVIGVLISLFLSLLVGYLPFVGRELTLQRMFVFFPYFILGYYLPVGTFNFFQRGKITKFIGITLWTVLFSIIFKLEKINKYWVFGSKAYEDFMAVPEFGATVRLMVFCLSFLGVFSFFCLISDKKRWYTKYGTKTLTIYLLHGFVVKGLRELIGSTNLPGIILIVTIVIFSFFLTVLLGNDRFSQIAAKGSFLLGNIFQKYMPEKSITPMKRSLIKK</sequence>
<keyword evidence="1" id="KW-0472">Membrane</keyword>
<evidence type="ECO:0000256" key="1">
    <source>
        <dbReference type="SAM" id="Phobius"/>
    </source>
</evidence>
<reference evidence="2 3" key="1">
    <citation type="submission" date="2017-05" db="EMBL/GenBank/DDBJ databases">
        <title>Vagococcus spp. assemblies.</title>
        <authorList>
            <person name="Gulvik C.A."/>
        </authorList>
    </citation>
    <scope>NUCLEOTIDE SEQUENCE [LARGE SCALE GENOMIC DNA]</scope>
    <source>
        <strain evidence="2 3">CCUG 51432</strain>
    </source>
</reference>
<evidence type="ECO:0000313" key="2">
    <source>
        <dbReference type="EMBL" id="RSU15593.1"/>
    </source>
</evidence>